<accession>A0A0J9BVC3</accession>
<gene>
    <name evidence="1" type="ORF">HMPREF9470_04617</name>
</gene>
<sequence length="123" mass="14231">MQLLIEFKGILNRLYYLDERYEGRKENNHGLYVSAQHHICGMDPFVSILKSVEAEEYHVGFRESKTSEVFEQVEKGLADLGIIFLAEQSKGQMMQELRGRCSAIHGCVRGLADKVSLYRREYQ</sequence>
<comment type="caution">
    <text evidence="1">The sequence shown here is derived from an EMBL/GenBank/DDBJ whole genome shotgun (WGS) entry which is preliminary data.</text>
</comment>
<dbReference type="EMBL" id="ADLK01000032">
    <property type="protein sequence ID" value="KMW16179.1"/>
    <property type="molecule type" value="Genomic_DNA"/>
</dbReference>
<dbReference type="AlphaFoldDB" id="A0A0J9BVC3"/>
<dbReference type="GeneID" id="93163967"/>
<proteinExistence type="predicted"/>
<protein>
    <submittedName>
        <fullName evidence="1">Uncharacterized protein</fullName>
    </submittedName>
</protein>
<evidence type="ECO:0000313" key="2">
    <source>
        <dbReference type="Proteomes" id="UP000037392"/>
    </source>
</evidence>
<evidence type="ECO:0000313" key="1">
    <source>
        <dbReference type="EMBL" id="KMW16179.1"/>
    </source>
</evidence>
<dbReference type="RefSeq" id="WP_242849290.1">
    <property type="nucleotide sequence ID" value="NZ_KQ235882.1"/>
</dbReference>
<organism evidence="1 2">
    <name type="scientific">[Clostridium] citroniae WAL-19142</name>
    <dbReference type="NCBI Taxonomy" id="742734"/>
    <lineage>
        <taxon>Bacteria</taxon>
        <taxon>Bacillati</taxon>
        <taxon>Bacillota</taxon>
        <taxon>Clostridia</taxon>
        <taxon>Lachnospirales</taxon>
        <taxon>Lachnospiraceae</taxon>
        <taxon>Enterocloster</taxon>
    </lineage>
</organism>
<name>A0A0J9BVC3_9FIRM</name>
<dbReference type="Proteomes" id="UP000037392">
    <property type="component" value="Unassembled WGS sequence"/>
</dbReference>
<reference evidence="1 2" key="1">
    <citation type="submission" date="2011-04" db="EMBL/GenBank/DDBJ databases">
        <title>The Genome Sequence of Clostridium citroniae WAL-19142.</title>
        <authorList>
            <consortium name="The Broad Institute Genome Sequencing Platform"/>
            <person name="Earl A."/>
            <person name="Ward D."/>
            <person name="Feldgarden M."/>
            <person name="Gevers D."/>
            <person name="Warren Y.A."/>
            <person name="Tyrrell K.L."/>
            <person name="Citron D.M."/>
            <person name="Goldstein E.J."/>
            <person name="Daigneault M."/>
            <person name="Allen-Vercoe E."/>
            <person name="Young S.K."/>
            <person name="Zeng Q."/>
            <person name="Gargeya S."/>
            <person name="Fitzgerald M."/>
            <person name="Haas B."/>
            <person name="Abouelleil A."/>
            <person name="Alvarado L."/>
            <person name="Arachchi H.M."/>
            <person name="Berlin A."/>
            <person name="Brown A."/>
            <person name="Chapman S.B."/>
            <person name="Chen Z."/>
            <person name="Dunbar C."/>
            <person name="Freedman E."/>
            <person name="Gearin G."/>
            <person name="Gellesch M."/>
            <person name="Goldberg J."/>
            <person name="Griggs A."/>
            <person name="Gujja S."/>
            <person name="Heilman E.R."/>
            <person name="Heiman D."/>
            <person name="Howarth C."/>
            <person name="Larson L."/>
            <person name="Lui A."/>
            <person name="MacDonald P.J."/>
            <person name="Mehta T."/>
            <person name="Montmayeur A."/>
            <person name="Murphy C."/>
            <person name="Neiman D."/>
            <person name="Pearson M."/>
            <person name="Priest M."/>
            <person name="Roberts A."/>
            <person name="Saif S."/>
            <person name="Shea T."/>
            <person name="Shenoy N."/>
            <person name="Sisk P."/>
            <person name="Stolte C."/>
            <person name="Sykes S."/>
            <person name="White J."/>
            <person name="Yandava C."/>
            <person name="Wortman J."/>
            <person name="Nusbaum C."/>
            <person name="Birren B."/>
        </authorList>
    </citation>
    <scope>NUCLEOTIDE SEQUENCE [LARGE SCALE GENOMIC DNA]</scope>
    <source>
        <strain evidence="1 2">WAL-19142</strain>
    </source>
</reference>
<dbReference type="PATRIC" id="fig|742734.4.peg.4947"/>